<protein>
    <recommendedName>
        <fullName evidence="2">Phosphoesterase</fullName>
        <ecNumber evidence="2">3.1.4.-</ecNumber>
    </recommendedName>
</protein>
<comment type="similarity">
    <text evidence="1 2">Belongs to the metallophosphoesterase superfamily. YfcE family.</text>
</comment>
<dbReference type="EMBL" id="FQXJ01000005">
    <property type="protein sequence ID" value="SHH89087.1"/>
    <property type="molecule type" value="Genomic_DNA"/>
</dbReference>
<dbReference type="PANTHER" id="PTHR11124">
    <property type="entry name" value="VACUOLAR SORTING PROTEIN VPS29"/>
    <property type="match status" value="1"/>
</dbReference>
<dbReference type="AlphaFoldDB" id="A0A1M5WNK9"/>
<dbReference type="GO" id="GO:0016787">
    <property type="term" value="F:hydrolase activity"/>
    <property type="evidence" value="ECO:0007669"/>
    <property type="project" value="UniProtKB-UniRule"/>
</dbReference>
<dbReference type="NCBIfam" id="TIGR00040">
    <property type="entry name" value="yfcE"/>
    <property type="match status" value="1"/>
</dbReference>
<dbReference type="STRING" id="1121420.SAMN02746098_01705"/>
<evidence type="ECO:0000313" key="4">
    <source>
        <dbReference type="EMBL" id="SHH89087.1"/>
    </source>
</evidence>
<dbReference type="GO" id="GO:0046872">
    <property type="term" value="F:metal ion binding"/>
    <property type="evidence" value="ECO:0007669"/>
    <property type="project" value="UniProtKB-KW"/>
</dbReference>
<dbReference type="RefSeq" id="WP_073029307.1">
    <property type="nucleotide sequence ID" value="NZ_FQXJ01000005.1"/>
</dbReference>
<gene>
    <name evidence="4" type="ORF">SAMN02746098_01705</name>
</gene>
<accession>A0A1M5WNK9</accession>
<organism evidence="4 5">
    <name type="scientific">Desulfosporosinus lacus DSM 15449</name>
    <dbReference type="NCBI Taxonomy" id="1121420"/>
    <lineage>
        <taxon>Bacteria</taxon>
        <taxon>Bacillati</taxon>
        <taxon>Bacillota</taxon>
        <taxon>Clostridia</taxon>
        <taxon>Eubacteriales</taxon>
        <taxon>Desulfitobacteriaceae</taxon>
        <taxon>Desulfosporosinus</taxon>
    </lineage>
</organism>
<dbReference type="InterPro" id="IPR029052">
    <property type="entry name" value="Metallo-depent_PP-like"/>
</dbReference>
<dbReference type="InterPro" id="IPR000979">
    <property type="entry name" value="Phosphodiesterase_MJ0936/Vps29"/>
</dbReference>
<evidence type="ECO:0000256" key="2">
    <source>
        <dbReference type="RuleBase" id="RU362039"/>
    </source>
</evidence>
<feature type="domain" description="Calcineurin-like phosphoesterase" evidence="3">
    <location>
        <begin position="1"/>
        <end position="148"/>
    </location>
</feature>
<evidence type="ECO:0000313" key="5">
    <source>
        <dbReference type="Proteomes" id="UP000183954"/>
    </source>
</evidence>
<name>A0A1M5WNK9_9FIRM</name>
<dbReference type="Pfam" id="PF12850">
    <property type="entry name" value="Metallophos_2"/>
    <property type="match status" value="1"/>
</dbReference>
<dbReference type="Proteomes" id="UP000183954">
    <property type="component" value="Unassembled WGS sequence"/>
</dbReference>
<reference evidence="5" key="1">
    <citation type="submission" date="2016-11" db="EMBL/GenBank/DDBJ databases">
        <authorList>
            <person name="Varghese N."/>
            <person name="Submissions S."/>
        </authorList>
    </citation>
    <scope>NUCLEOTIDE SEQUENCE [LARGE SCALE GENOMIC DNA]</scope>
    <source>
        <strain evidence="5">DSM 15449</strain>
    </source>
</reference>
<dbReference type="InterPro" id="IPR024654">
    <property type="entry name" value="Calcineurin-like_PHP_lpxH"/>
</dbReference>
<dbReference type="SUPFAM" id="SSF56300">
    <property type="entry name" value="Metallo-dependent phosphatases"/>
    <property type="match status" value="1"/>
</dbReference>
<comment type="cofactor">
    <cofactor evidence="2">
        <name>a divalent metal cation</name>
        <dbReference type="ChEBI" id="CHEBI:60240"/>
    </cofactor>
</comment>
<evidence type="ECO:0000259" key="3">
    <source>
        <dbReference type="Pfam" id="PF12850"/>
    </source>
</evidence>
<dbReference type="EC" id="3.1.4.-" evidence="2"/>
<dbReference type="Gene3D" id="3.60.21.10">
    <property type="match status" value="1"/>
</dbReference>
<keyword evidence="2" id="KW-0479">Metal-binding</keyword>
<keyword evidence="5" id="KW-1185">Reference proteome</keyword>
<dbReference type="OrthoDB" id="9800565at2"/>
<sequence>MHIAVLSDTHLRKGKSLPSFVWEHLSQVDMILHAGDLTHMGLLEELSCIAPVRAVRGNCDGWDVSLPDHDIIECGTLNIGLIHGNTGKGKNTPDRAYSSFADSAVNIIVFGHSHSPYLEWRNGILLFNPGSPTDKRREQYFSFGLMDILQGQVQAKHLYF</sequence>
<evidence type="ECO:0000256" key="1">
    <source>
        <dbReference type="ARBA" id="ARBA00008950"/>
    </source>
</evidence>
<proteinExistence type="inferred from homology"/>